<evidence type="ECO:0000313" key="2">
    <source>
        <dbReference type="Proteomes" id="UP000076882"/>
    </source>
</evidence>
<dbReference type="KEGG" id="lpb:SH83_13905"/>
<dbReference type="PATRIC" id="fig|1590.144.peg.2894"/>
<dbReference type="PRINTS" id="PR00598">
    <property type="entry name" value="HTHMARR"/>
</dbReference>
<dbReference type="SMART" id="SM00347">
    <property type="entry name" value="HTH_MARR"/>
    <property type="match status" value="1"/>
</dbReference>
<evidence type="ECO:0000313" key="1">
    <source>
        <dbReference type="EMBL" id="KZU96627.1"/>
    </source>
</evidence>
<dbReference type="GO" id="GO:0003700">
    <property type="term" value="F:DNA-binding transcription factor activity"/>
    <property type="evidence" value="ECO:0007669"/>
    <property type="project" value="InterPro"/>
</dbReference>
<dbReference type="Pfam" id="PF13463">
    <property type="entry name" value="HTH_27"/>
    <property type="match status" value="1"/>
</dbReference>
<accession>A0A0G9FD08</accession>
<proteinExistence type="predicted"/>
<dbReference type="PROSITE" id="PS50995">
    <property type="entry name" value="HTH_MARR_2"/>
    <property type="match status" value="1"/>
</dbReference>
<dbReference type="PANTHER" id="PTHR33164:SF43">
    <property type="entry name" value="HTH-TYPE TRANSCRIPTIONAL REPRESSOR YETL"/>
    <property type="match status" value="1"/>
</dbReference>
<dbReference type="GO" id="GO:0006950">
    <property type="term" value="P:response to stress"/>
    <property type="evidence" value="ECO:0007669"/>
    <property type="project" value="TreeGrafter"/>
</dbReference>
<dbReference type="InterPro" id="IPR036390">
    <property type="entry name" value="WH_DNA-bd_sf"/>
</dbReference>
<protein>
    <submittedName>
        <fullName evidence="1">Transcription regulator</fullName>
    </submittedName>
</protein>
<comment type="caution">
    <text evidence="1">The sequence shown here is derived from an EMBL/GenBank/DDBJ whole genome shotgun (WGS) entry which is preliminary data.</text>
</comment>
<dbReference type="RefSeq" id="WP_003645556.1">
    <property type="nucleotide sequence ID" value="NZ_AP028153.1"/>
</dbReference>
<dbReference type="InterPro" id="IPR039422">
    <property type="entry name" value="MarR/SlyA-like"/>
</dbReference>
<dbReference type="AlphaFoldDB" id="A0A0G9FD08"/>
<dbReference type="PANTHER" id="PTHR33164">
    <property type="entry name" value="TRANSCRIPTIONAL REGULATOR, MARR FAMILY"/>
    <property type="match status" value="1"/>
</dbReference>
<organism evidence="1 2">
    <name type="scientific">Lactiplantibacillus plantarum</name>
    <name type="common">Lactobacillus plantarum</name>
    <dbReference type="NCBI Taxonomy" id="1590"/>
    <lineage>
        <taxon>Bacteria</taxon>
        <taxon>Bacillati</taxon>
        <taxon>Bacillota</taxon>
        <taxon>Bacilli</taxon>
        <taxon>Lactobacillales</taxon>
        <taxon>Lactobacillaceae</taxon>
        <taxon>Lactiplantibacillus</taxon>
    </lineage>
</organism>
<dbReference type="InterPro" id="IPR000835">
    <property type="entry name" value="HTH_MarR-typ"/>
</dbReference>
<dbReference type="EMBL" id="LUXM01000018">
    <property type="protein sequence ID" value="KZU96627.1"/>
    <property type="molecule type" value="Genomic_DNA"/>
</dbReference>
<gene>
    <name evidence="1" type="ORF">Lp19_0603</name>
</gene>
<dbReference type="Gene3D" id="1.10.10.10">
    <property type="entry name" value="Winged helix-like DNA-binding domain superfamily/Winged helix DNA-binding domain"/>
    <property type="match status" value="1"/>
</dbReference>
<dbReference type="InterPro" id="IPR036388">
    <property type="entry name" value="WH-like_DNA-bd_sf"/>
</dbReference>
<sequence length="139" mass="15778">MDNIGYLLMQFSKQLRYQLNQRLIANGLTIQQWAVMQQISLWVERTAQQPTANQLCHVLDMDRPTMSGILRRLAAKQLVEQDVNPADQRAKLLRLTQVGIQELQAGQRISDQVVATGLQKLTAAEKQSLRQLLKKLGSN</sequence>
<dbReference type="SUPFAM" id="SSF46785">
    <property type="entry name" value="Winged helix' DNA-binding domain"/>
    <property type="match status" value="1"/>
</dbReference>
<name>A0A0G9FD08_LACPN</name>
<dbReference type="Proteomes" id="UP000076882">
    <property type="component" value="Unassembled WGS sequence"/>
</dbReference>
<reference evidence="1 2" key="1">
    <citation type="submission" date="2016-03" db="EMBL/GenBank/DDBJ databases">
        <title>Comparative genomics of 54 Lactobacillus plantarum strains reveals genomic uncoupling from niche constraints.</title>
        <authorList>
            <person name="Martino M.E."/>
        </authorList>
    </citation>
    <scope>NUCLEOTIDE SEQUENCE [LARGE SCALE GENOMIC DNA]</scope>
    <source>
        <strain evidence="1 2">19.1</strain>
    </source>
</reference>